<evidence type="ECO:0000256" key="2">
    <source>
        <dbReference type="ARBA" id="ARBA00023125"/>
    </source>
</evidence>
<reference evidence="7" key="1">
    <citation type="submission" date="2017-10" db="EMBL/GenBank/DDBJ databases">
        <authorList>
            <person name="Kravchenko I.K."/>
            <person name="Grouzdev D.S."/>
        </authorList>
    </citation>
    <scope>NUCLEOTIDE SEQUENCE [LARGE SCALE GENOMIC DNA]</scope>
    <source>
        <strain evidence="7">B2</strain>
    </source>
</reference>
<protein>
    <submittedName>
        <fullName evidence="6">GntR family transcriptional regulator</fullName>
    </submittedName>
</protein>
<evidence type="ECO:0000256" key="3">
    <source>
        <dbReference type="ARBA" id="ARBA00023163"/>
    </source>
</evidence>
<sequence length="249" mass="27315">MSMDNDVPGDVPGDVSGDIPAAAPRRRRTVPPPPLAEMAVDRLRSMIIYGELPPSARLIEPELSEKLGISRTPLREALKLLAADGLVMLRPNRNAIVAPLDADELIHLFEAEGCIESFAARLAAERMTAADLRRLRGFQDRIEALQGAGALEEYFSINQKIHRLIVSGAKNPALVDAHDRLLGRLARARYFALGAQGRWKESVLEHREILVAMEARDGETAQRLFMHHVGRTGEVVAAACASPRARRAV</sequence>
<dbReference type="Pfam" id="PF07729">
    <property type="entry name" value="FCD"/>
    <property type="match status" value="1"/>
</dbReference>
<keyword evidence="7" id="KW-1185">Reference proteome</keyword>
<dbReference type="PANTHER" id="PTHR43537:SF50">
    <property type="entry name" value="TRANSCRIPTIONAL REGULATORY PROTEIN"/>
    <property type="match status" value="1"/>
</dbReference>
<evidence type="ECO:0000256" key="4">
    <source>
        <dbReference type="SAM" id="MobiDB-lite"/>
    </source>
</evidence>
<dbReference type="InterPro" id="IPR011711">
    <property type="entry name" value="GntR_C"/>
</dbReference>
<organism evidence="6 7">
    <name type="scientific">Azospirillum palustre</name>
    <dbReference type="NCBI Taxonomy" id="2044885"/>
    <lineage>
        <taxon>Bacteria</taxon>
        <taxon>Pseudomonadati</taxon>
        <taxon>Pseudomonadota</taxon>
        <taxon>Alphaproteobacteria</taxon>
        <taxon>Rhodospirillales</taxon>
        <taxon>Azospirillaceae</taxon>
        <taxon>Azospirillum</taxon>
    </lineage>
</organism>
<dbReference type="EMBL" id="PDKW01000042">
    <property type="protein sequence ID" value="PGH55792.1"/>
    <property type="molecule type" value="Genomic_DNA"/>
</dbReference>
<dbReference type="AlphaFoldDB" id="A0A2B8BEI3"/>
<dbReference type="PRINTS" id="PR00035">
    <property type="entry name" value="HTHGNTR"/>
</dbReference>
<dbReference type="PANTHER" id="PTHR43537">
    <property type="entry name" value="TRANSCRIPTIONAL REGULATOR, GNTR FAMILY"/>
    <property type="match status" value="1"/>
</dbReference>
<comment type="caution">
    <text evidence="6">The sequence shown here is derived from an EMBL/GenBank/DDBJ whole genome shotgun (WGS) entry which is preliminary data.</text>
</comment>
<keyword evidence="3" id="KW-0804">Transcription</keyword>
<evidence type="ECO:0000313" key="6">
    <source>
        <dbReference type="EMBL" id="PGH55792.1"/>
    </source>
</evidence>
<feature type="compositionally biased region" description="Low complexity" evidence="4">
    <location>
        <begin position="1"/>
        <end position="23"/>
    </location>
</feature>
<feature type="region of interest" description="Disordered" evidence="4">
    <location>
        <begin position="1"/>
        <end position="32"/>
    </location>
</feature>
<dbReference type="Pfam" id="PF00392">
    <property type="entry name" value="GntR"/>
    <property type="match status" value="1"/>
</dbReference>
<accession>A0A2B8BEI3</accession>
<dbReference type="InterPro" id="IPR036390">
    <property type="entry name" value="WH_DNA-bd_sf"/>
</dbReference>
<dbReference type="InterPro" id="IPR008920">
    <property type="entry name" value="TF_FadR/GntR_C"/>
</dbReference>
<feature type="domain" description="HTH gntR-type" evidence="5">
    <location>
        <begin position="33"/>
        <end position="100"/>
    </location>
</feature>
<dbReference type="GO" id="GO:0003677">
    <property type="term" value="F:DNA binding"/>
    <property type="evidence" value="ECO:0007669"/>
    <property type="project" value="UniProtKB-KW"/>
</dbReference>
<dbReference type="Proteomes" id="UP000225379">
    <property type="component" value="Unassembled WGS sequence"/>
</dbReference>
<dbReference type="SMART" id="SM00895">
    <property type="entry name" value="FCD"/>
    <property type="match status" value="1"/>
</dbReference>
<dbReference type="Gene3D" id="1.10.10.10">
    <property type="entry name" value="Winged helix-like DNA-binding domain superfamily/Winged helix DNA-binding domain"/>
    <property type="match status" value="1"/>
</dbReference>
<gene>
    <name evidence="6" type="ORF">CRT60_21270</name>
</gene>
<dbReference type="Gene3D" id="1.20.120.530">
    <property type="entry name" value="GntR ligand-binding domain-like"/>
    <property type="match status" value="1"/>
</dbReference>
<evidence type="ECO:0000259" key="5">
    <source>
        <dbReference type="PROSITE" id="PS50949"/>
    </source>
</evidence>
<evidence type="ECO:0000313" key="7">
    <source>
        <dbReference type="Proteomes" id="UP000225379"/>
    </source>
</evidence>
<dbReference type="GO" id="GO:0003700">
    <property type="term" value="F:DNA-binding transcription factor activity"/>
    <property type="evidence" value="ECO:0007669"/>
    <property type="project" value="InterPro"/>
</dbReference>
<keyword evidence="1" id="KW-0805">Transcription regulation</keyword>
<dbReference type="CDD" id="cd07377">
    <property type="entry name" value="WHTH_GntR"/>
    <property type="match status" value="1"/>
</dbReference>
<dbReference type="InterPro" id="IPR000524">
    <property type="entry name" value="Tscrpt_reg_HTH_GntR"/>
</dbReference>
<evidence type="ECO:0000256" key="1">
    <source>
        <dbReference type="ARBA" id="ARBA00023015"/>
    </source>
</evidence>
<keyword evidence="2" id="KW-0238">DNA-binding</keyword>
<dbReference type="SUPFAM" id="SSF46785">
    <property type="entry name" value="Winged helix' DNA-binding domain"/>
    <property type="match status" value="1"/>
</dbReference>
<dbReference type="RefSeq" id="WP_098738506.1">
    <property type="nucleotide sequence ID" value="NZ_PDKW01000042.1"/>
</dbReference>
<name>A0A2B8BEI3_9PROT</name>
<proteinExistence type="predicted"/>
<dbReference type="SMART" id="SM00345">
    <property type="entry name" value="HTH_GNTR"/>
    <property type="match status" value="1"/>
</dbReference>
<dbReference type="InterPro" id="IPR036388">
    <property type="entry name" value="WH-like_DNA-bd_sf"/>
</dbReference>
<dbReference type="PROSITE" id="PS50949">
    <property type="entry name" value="HTH_GNTR"/>
    <property type="match status" value="1"/>
</dbReference>
<dbReference type="SUPFAM" id="SSF48008">
    <property type="entry name" value="GntR ligand-binding domain-like"/>
    <property type="match status" value="1"/>
</dbReference>
<dbReference type="OrthoDB" id="9812290at2"/>